<feature type="domain" description="MgtC/SapB/SrpB/YhiD N-terminal" evidence="8">
    <location>
        <begin position="19"/>
        <end position="144"/>
    </location>
</feature>
<protein>
    <submittedName>
        <fullName evidence="9">MgtC/SapB family protein</fullName>
    </submittedName>
</protein>
<feature type="transmembrane region" description="Helical" evidence="7">
    <location>
        <begin position="15"/>
        <end position="32"/>
    </location>
</feature>
<sequence length="165" mass="17800">MDLKFLEGLPLDIQMTFRLVIAYLLSAFIGWEREQTHVPAGLRTHILVGLGSTAFMLVSLYGFNNLGTVGDPARVAAQIITGIGFLGAGTIWRNESRVGGLTTAASIWVTAAVGMLAGVGMLVMATVVAFMGWFTLRVLRPVERKVQNGNNSNKIPNKSGHDKEL</sequence>
<evidence type="ECO:0000313" key="10">
    <source>
        <dbReference type="EMBL" id="WJW66312.1"/>
    </source>
</evidence>
<reference evidence="10" key="2">
    <citation type="journal article" date="2024" name="Nature">
        <title>Anoxygenic phototroph of the Chloroflexota uses a type I reaction centre.</title>
        <authorList>
            <person name="Tsuji J.M."/>
            <person name="Shaw N.A."/>
            <person name="Nagashima S."/>
            <person name="Venkiteswaran J.J."/>
            <person name="Schiff S.L."/>
            <person name="Watanabe T."/>
            <person name="Fukui M."/>
            <person name="Hanada S."/>
            <person name="Tank M."/>
            <person name="Neufeld J.D."/>
        </authorList>
    </citation>
    <scope>NUCLEOTIDE SEQUENCE</scope>
    <source>
        <strain evidence="10">L227-S17</strain>
    </source>
</reference>
<evidence type="ECO:0000313" key="11">
    <source>
        <dbReference type="Proteomes" id="UP000521676"/>
    </source>
</evidence>
<name>A0A8T7LYJ3_9CHLR</name>
<evidence type="ECO:0000259" key="8">
    <source>
        <dbReference type="Pfam" id="PF02308"/>
    </source>
</evidence>
<evidence type="ECO:0000256" key="7">
    <source>
        <dbReference type="SAM" id="Phobius"/>
    </source>
</evidence>
<dbReference type="RefSeq" id="WP_341468195.1">
    <property type="nucleotide sequence ID" value="NZ_CP128399.1"/>
</dbReference>
<evidence type="ECO:0000256" key="5">
    <source>
        <dbReference type="ARBA" id="ARBA00022989"/>
    </source>
</evidence>
<dbReference type="PRINTS" id="PR01837">
    <property type="entry name" value="MGTCSAPBPROT"/>
</dbReference>
<evidence type="ECO:0000313" key="9">
    <source>
        <dbReference type="EMBL" id="NWJ44420.1"/>
    </source>
</evidence>
<feature type="transmembrane region" description="Helical" evidence="7">
    <location>
        <begin position="75"/>
        <end position="92"/>
    </location>
</feature>
<evidence type="ECO:0000256" key="3">
    <source>
        <dbReference type="ARBA" id="ARBA00022475"/>
    </source>
</evidence>
<dbReference type="EMBL" id="JACATZ010000001">
    <property type="protein sequence ID" value="NWJ44420.1"/>
    <property type="molecule type" value="Genomic_DNA"/>
</dbReference>
<dbReference type="AlphaFoldDB" id="A0A8T7LYJ3"/>
<proteinExistence type="inferred from homology"/>
<dbReference type="PANTHER" id="PTHR33778">
    <property type="entry name" value="PROTEIN MGTC"/>
    <property type="match status" value="1"/>
</dbReference>
<dbReference type="InterPro" id="IPR003416">
    <property type="entry name" value="MgtC/SapB/SrpB/YhiD_fam"/>
</dbReference>
<evidence type="ECO:0000256" key="6">
    <source>
        <dbReference type="ARBA" id="ARBA00023136"/>
    </source>
</evidence>
<comment type="subcellular location">
    <subcellularLocation>
        <location evidence="1">Cell membrane</location>
        <topology evidence="1">Multi-pass membrane protein</topology>
    </subcellularLocation>
</comment>
<dbReference type="Proteomes" id="UP000521676">
    <property type="component" value="Unassembled WGS sequence"/>
</dbReference>
<keyword evidence="3" id="KW-1003">Cell membrane</keyword>
<keyword evidence="5 7" id="KW-1133">Transmembrane helix</keyword>
<evidence type="ECO:0000256" key="1">
    <source>
        <dbReference type="ARBA" id="ARBA00004651"/>
    </source>
</evidence>
<dbReference type="EMBL" id="CP128399">
    <property type="protein sequence ID" value="WJW66312.1"/>
    <property type="molecule type" value="Genomic_DNA"/>
</dbReference>
<keyword evidence="4 7" id="KW-0812">Transmembrane</keyword>
<keyword evidence="12" id="KW-1185">Reference proteome</keyword>
<organism evidence="9 11">
    <name type="scientific">Candidatus Chlorohelix allophototropha</name>
    <dbReference type="NCBI Taxonomy" id="3003348"/>
    <lineage>
        <taxon>Bacteria</taxon>
        <taxon>Bacillati</taxon>
        <taxon>Chloroflexota</taxon>
        <taxon>Chloroflexia</taxon>
        <taxon>Candidatus Chloroheliales</taxon>
        <taxon>Candidatus Chloroheliaceae</taxon>
        <taxon>Candidatus Chlorohelix</taxon>
    </lineage>
</organism>
<dbReference type="GO" id="GO:0005886">
    <property type="term" value="C:plasma membrane"/>
    <property type="evidence" value="ECO:0007669"/>
    <property type="project" value="UniProtKB-SubCell"/>
</dbReference>
<feature type="transmembrane region" description="Helical" evidence="7">
    <location>
        <begin position="44"/>
        <end position="63"/>
    </location>
</feature>
<feature type="transmembrane region" description="Helical" evidence="7">
    <location>
        <begin position="104"/>
        <end position="134"/>
    </location>
</feature>
<dbReference type="Proteomes" id="UP001431572">
    <property type="component" value="Chromosome 1"/>
</dbReference>
<dbReference type="InterPro" id="IPR049177">
    <property type="entry name" value="MgtC_SapB_SrpB_YhiD_N"/>
</dbReference>
<dbReference type="PANTHER" id="PTHR33778:SF1">
    <property type="entry name" value="MAGNESIUM TRANSPORTER YHID-RELATED"/>
    <property type="match status" value="1"/>
</dbReference>
<comment type="similarity">
    <text evidence="2">Belongs to the MgtC/SapB family.</text>
</comment>
<keyword evidence="6 7" id="KW-0472">Membrane</keyword>
<evidence type="ECO:0000313" key="12">
    <source>
        <dbReference type="Proteomes" id="UP001431572"/>
    </source>
</evidence>
<dbReference type="Pfam" id="PF02308">
    <property type="entry name" value="MgtC"/>
    <property type="match status" value="1"/>
</dbReference>
<reference evidence="9 11" key="1">
    <citation type="submission" date="2020-06" db="EMBL/GenBank/DDBJ databases">
        <title>Anoxygenic phototrophic Chloroflexota member uses a Type I reaction center.</title>
        <authorList>
            <person name="Tsuji J.M."/>
            <person name="Shaw N.A."/>
            <person name="Nagashima S."/>
            <person name="Venkiteswaran J."/>
            <person name="Schiff S.L."/>
            <person name="Hanada S."/>
            <person name="Tank M."/>
            <person name="Neufeld J.D."/>
        </authorList>
    </citation>
    <scope>NUCLEOTIDE SEQUENCE [LARGE SCALE GENOMIC DNA]</scope>
    <source>
        <strain evidence="9">L227-S17</strain>
    </source>
</reference>
<evidence type="ECO:0000256" key="2">
    <source>
        <dbReference type="ARBA" id="ARBA00009298"/>
    </source>
</evidence>
<evidence type="ECO:0000256" key="4">
    <source>
        <dbReference type="ARBA" id="ARBA00022692"/>
    </source>
</evidence>
<accession>A0A8T7LYJ3</accession>
<gene>
    <name evidence="9" type="ORF">HXX08_00935</name>
    <name evidence="10" type="ORF">OZ401_002106</name>
</gene>